<keyword evidence="1 5" id="KW-0479">Metal-binding</keyword>
<proteinExistence type="inferred from homology"/>
<comment type="function">
    <text evidence="4">DNA-dependent RNA polymerase catalyzes the transcription of DNA into RNA using the four ribonucleoside triphosphates as substrates.</text>
</comment>
<dbReference type="SMART" id="SM00440">
    <property type="entry name" value="ZnF_C2C2"/>
    <property type="match status" value="1"/>
</dbReference>
<dbReference type="PANTHER" id="PTHR11239">
    <property type="entry name" value="DNA-DIRECTED RNA POLYMERASE"/>
    <property type="match status" value="1"/>
</dbReference>
<feature type="binding site" evidence="5">
    <location>
        <position position="69"/>
    </location>
    <ligand>
        <name>Zn(2+)</name>
        <dbReference type="ChEBI" id="CHEBI:29105"/>
        <label>2</label>
    </ligand>
</feature>
<dbReference type="GO" id="GO:0006386">
    <property type="term" value="P:termination of RNA polymerase III transcription"/>
    <property type="evidence" value="ECO:0007669"/>
    <property type="project" value="TreeGrafter"/>
</dbReference>
<name>A0A7S1G779_9STRA</name>
<keyword evidence="4 7" id="KW-0240">DNA-directed RNA polymerase</keyword>
<comment type="subcellular location">
    <subcellularLocation>
        <location evidence="4">Nucleus</location>
    </subcellularLocation>
</comment>
<dbReference type="InterPro" id="IPR001222">
    <property type="entry name" value="Znf_TFIIS"/>
</dbReference>
<dbReference type="Pfam" id="PF01096">
    <property type="entry name" value="Zn_ribbon_TFIIS"/>
    <property type="match status" value="1"/>
</dbReference>
<keyword evidence="3 5" id="KW-0862">Zinc</keyword>
<dbReference type="PROSITE" id="PS51133">
    <property type="entry name" value="ZF_TFIIS_2"/>
    <property type="match status" value="1"/>
</dbReference>
<dbReference type="EMBL" id="HBFS01009656">
    <property type="protein sequence ID" value="CAD8913380.1"/>
    <property type="molecule type" value="Transcribed_RNA"/>
</dbReference>
<dbReference type="InterPro" id="IPR012164">
    <property type="entry name" value="Rpa12/Rpb9/Rpc10/TFS"/>
</dbReference>
<organism evidence="9">
    <name type="scientific">Bicosoecida sp. CB-2014</name>
    <dbReference type="NCBI Taxonomy" id="1486930"/>
    <lineage>
        <taxon>Eukaryota</taxon>
        <taxon>Sar</taxon>
        <taxon>Stramenopiles</taxon>
        <taxon>Bigyra</taxon>
        <taxon>Opalozoa</taxon>
        <taxon>Bicosoecida</taxon>
    </lineage>
</organism>
<feature type="binding site" evidence="5">
    <location>
        <position position="24"/>
    </location>
    <ligand>
        <name>Zn(2+)</name>
        <dbReference type="ChEBI" id="CHEBI:29105"/>
        <label>1</label>
    </ligand>
</feature>
<dbReference type="AlphaFoldDB" id="A0A7S1G779"/>
<dbReference type="Pfam" id="PF02150">
    <property type="entry name" value="Zn_ribbon_RPB9"/>
    <property type="match status" value="1"/>
</dbReference>
<dbReference type="GO" id="GO:0005666">
    <property type="term" value="C:RNA polymerase III complex"/>
    <property type="evidence" value="ECO:0007669"/>
    <property type="project" value="TreeGrafter"/>
</dbReference>
<evidence type="ECO:0000256" key="2">
    <source>
        <dbReference type="ARBA" id="ARBA00022771"/>
    </source>
</evidence>
<keyword evidence="4" id="KW-0539">Nucleus</keyword>
<protein>
    <recommendedName>
        <fullName evidence="4">DNA-directed RNA polymerase subunit</fullName>
    </recommendedName>
</protein>
<gene>
    <name evidence="9" type="ORF">BSP0115_LOCUS6632</name>
</gene>
<feature type="binding site" evidence="5">
    <location>
        <position position="7"/>
    </location>
    <ligand>
        <name>Zn(2+)</name>
        <dbReference type="ChEBI" id="CHEBI:29105"/>
        <label>1</label>
    </ligand>
</feature>
<feature type="binding site" evidence="5">
    <location>
        <position position="4"/>
    </location>
    <ligand>
        <name>Zn(2+)</name>
        <dbReference type="ChEBI" id="CHEBI:29105"/>
        <label>1</label>
    </ligand>
</feature>
<evidence type="ECO:0000256" key="4">
    <source>
        <dbReference type="PIRNR" id="PIRNR005586"/>
    </source>
</evidence>
<feature type="binding site" evidence="5">
    <location>
        <position position="72"/>
    </location>
    <ligand>
        <name>Zn(2+)</name>
        <dbReference type="ChEBI" id="CHEBI:29105"/>
        <label>2</label>
    </ligand>
</feature>
<comment type="similarity">
    <text evidence="4 7">Belongs to the archaeal rpoM/eukaryotic RPA12/RPB9/RPC11 RNA polymerase family.</text>
</comment>
<evidence type="ECO:0000256" key="3">
    <source>
        <dbReference type="ARBA" id="ARBA00022833"/>
    </source>
</evidence>
<feature type="binding site" evidence="5">
    <location>
        <position position="100"/>
    </location>
    <ligand>
        <name>Zn(2+)</name>
        <dbReference type="ChEBI" id="CHEBI:29105"/>
        <label>2</label>
    </ligand>
</feature>
<keyword evidence="2 6" id="KW-0863">Zinc-finger</keyword>
<dbReference type="GO" id="GO:0003899">
    <property type="term" value="F:DNA-directed RNA polymerase activity"/>
    <property type="evidence" value="ECO:0007669"/>
    <property type="project" value="InterPro"/>
</dbReference>
<dbReference type="GO" id="GO:0008270">
    <property type="term" value="F:zinc ion binding"/>
    <property type="evidence" value="ECO:0007669"/>
    <property type="project" value="UniProtKB-KW"/>
</dbReference>
<evidence type="ECO:0000256" key="6">
    <source>
        <dbReference type="PIRSR" id="PIRSR005586-2"/>
    </source>
</evidence>
<evidence type="ECO:0000313" key="9">
    <source>
        <dbReference type="EMBL" id="CAD8913380.1"/>
    </source>
</evidence>
<dbReference type="SMART" id="SM00661">
    <property type="entry name" value="RPOL9"/>
    <property type="match status" value="1"/>
</dbReference>
<evidence type="ECO:0000256" key="7">
    <source>
        <dbReference type="RuleBase" id="RU003474"/>
    </source>
</evidence>
<keyword evidence="4 7" id="KW-0804">Transcription</keyword>
<sequence>MLFCPRCGNLLLVEDAAGTMRFFCQTCPYVHGLRETVTKRVPTGKPKEEDDVLGGKAMFANADTRKVTCEACGNEEAYCREMATRSADEPVTLFFRCVKCAHSWNLHH</sequence>
<feature type="binding site" evidence="5">
    <location>
        <position position="97"/>
    </location>
    <ligand>
        <name>Zn(2+)</name>
        <dbReference type="ChEBI" id="CHEBI:29105"/>
        <label>2</label>
    </ligand>
</feature>
<evidence type="ECO:0000256" key="5">
    <source>
        <dbReference type="PIRSR" id="PIRSR005586-1"/>
    </source>
</evidence>
<feature type="binding site" evidence="5">
    <location>
        <position position="27"/>
    </location>
    <ligand>
        <name>Zn(2+)</name>
        <dbReference type="ChEBI" id="CHEBI:29105"/>
        <label>1</label>
    </ligand>
</feature>
<feature type="zinc finger region" description="C4-type" evidence="6">
    <location>
        <begin position="4"/>
        <end position="27"/>
    </location>
</feature>
<dbReference type="Gene3D" id="2.20.25.10">
    <property type="match status" value="1"/>
</dbReference>
<dbReference type="GO" id="GO:0003676">
    <property type="term" value="F:nucleic acid binding"/>
    <property type="evidence" value="ECO:0007669"/>
    <property type="project" value="InterPro"/>
</dbReference>
<dbReference type="SUPFAM" id="SSF57783">
    <property type="entry name" value="Zinc beta-ribbon"/>
    <property type="match status" value="1"/>
</dbReference>
<evidence type="ECO:0000256" key="1">
    <source>
        <dbReference type="ARBA" id="ARBA00022723"/>
    </source>
</evidence>
<evidence type="ECO:0000259" key="8">
    <source>
        <dbReference type="PROSITE" id="PS51133"/>
    </source>
</evidence>
<dbReference type="InterPro" id="IPR001529">
    <property type="entry name" value="Zn_ribbon_RPB9"/>
</dbReference>
<reference evidence="9" key="1">
    <citation type="submission" date="2021-01" db="EMBL/GenBank/DDBJ databases">
        <authorList>
            <person name="Corre E."/>
            <person name="Pelletier E."/>
            <person name="Niang G."/>
            <person name="Scheremetjew M."/>
            <person name="Finn R."/>
            <person name="Kale V."/>
            <person name="Holt S."/>
            <person name="Cochrane G."/>
            <person name="Meng A."/>
            <person name="Brown T."/>
            <person name="Cohen L."/>
        </authorList>
    </citation>
    <scope>NUCLEOTIDE SEQUENCE</scope>
    <source>
        <strain evidence="9">Ms1</strain>
    </source>
</reference>
<accession>A0A7S1G779</accession>
<dbReference type="PANTHER" id="PTHR11239:SF12">
    <property type="entry name" value="DNA-DIRECTED RNA POLYMERASE III SUBUNIT RPC10"/>
    <property type="match status" value="1"/>
</dbReference>
<dbReference type="PIRSF" id="PIRSF005586">
    <property type="entry name" value="RNApol_RpoM"/>
    <property type="match status" value="1"/>
</dbReference>
<feature type="domain" description="TFIIS-type" evidence="8">
    <location>
        <begin position="65"/>
        <end position="105"/>
    </location>
</feature>